<dbReference type="OrthoDB" id="3798971at2759"/>
<proteinExistence type="predicted"/>
<dbReference type="AlphaFoldDB" id="A0A3N4L4N5"/>
<evidence type="ECO:0000313" key="3">
    <source>
        <dbReference type="Proteomes" id="UP000267821"/>
    </source>
</evidence>
<accession>A0A3N4L4N5</accession>
<dbReference type="InParanoid" id="A0A3N4L4N5"/>
<evidence type="ECO:0000313" key="2">
    <source>
        <dbReference type="EMBL" id="RPB17850.1"/>
    </source>
</evidence>
<dbReference type="InterPro" id="IPR006350">
    <property type="entry name" value="Intron_endoG1"/>
</dbReference>
<dbReference type="InterPro" id="IPR000305">
    <property type="entry name" value="GIY-YIG_endonuc"/>
</dbReference>
<dbReference type="CDD" id="cd10445">
    <property type="entry name" value="GIY-YIG_bI1_like"/>
    <property type="match status" value="1"/>
</dbReference>
<dbReference type="NCBIfam" id="TIGR01453">
    <property type="entry name" value="grpIintron_endo"/>
    <property type="match status" value="1"/>
</dbReference>
<dbReference type="SMART" id="SM00465">
    <property type="entry name" value="GIYc"/>
    <property type="match status" value="1"/>
</dbReference>
<dbReference type="SUPFAM" id="SSF82771">
    <property type="entry name" value="GIY-YIG endonuclease"/>
    <property type="match status" value="1"/>
</dbReference>
<gene>
    <name evidence="2" type="ORF">L211DRAFT_799486</name>
</gene>
<keyword evidence="3" id="KW-1185">Reference proteome</keyword>
<dbReference type="Proteomes" id="UP000267821">
    <property type="component" value="Unassembled WGS sequence"/>
</dbReference>
<organism evidence="2 3">
    <name type="scientific">Terfezia boudieri ATCC MYA-4762</name>
    <dbReference type="NCBI Taxonomy" id="1051890"/>
    <lineage>
        <taxon>Eukaryota</taxon>
        <taxon>Fungi</taxon>
        <taxon>Dikarya</taxon>
        <taxon>Ascomycota</taxon>
        <taxon>Pezizomycotina</taxon>
        <taxon>Pezizomycetes</taxon>
        <taxon>Pezizales</taxon>
        <taxon>Pezizaceae</taxon>
        <taxon>Terfezia</taxon>
    </lineage>
</organism>
<feature type="non-terminal residue" evidence="2">
    <location>
        <position position="171"/>
    </location>
</feature>
<dbReference type="Gene3D" id="3.40.1440.10">
    <property type="entry name" value="GIY-YIG endonuclease"/>
    <property type="match status" value="1"/>
</dbReference>
<evidence type="ECO:0000259" key="1">
    <source>
        <dbReference type="PROSITE" id="PS50164"/>
    </source>
</evidence>
<dbReference type="EMBL" id="ML122024">
    <property type="protein sequence ID" value="RPB17850.1"/>
    <property type="molecule type" value="Genomic_DNA"/>
</dbReference>
<dbReference type="GO" id="GO:0004519">
    <property type="term" value="F:endonuclease activity"/>
    <property type="evidence" value="ECO:0007669"/>
    <property type="project" value="InterPro"/>
</dbReference>
<dbReference type="Pfam" id="PF01541">
    <property type="entry name" value="GIY-YIG"/>
    <property type="match status" value="1"/>
</dbReference>
<feature type="domain" description="GIY-YIG" evidence="1">
    <location>
        <begin position="17"/>
        <end position="102"/>
    </location>
</feature>
<dbReference type="PROSITE" id="PS50164">
    <property type="entry name" value="GIY_YIG"/>
    <property type="match status" value="1"/>
</dbReference>
<reference evidence="2 3" key="1">
    <citation type="journal article" date="2018" name="Nat. Ecol. Evol.">
        <title>Pezizomycetes genomes reveal the molecular basis of ectomycorrhizal truffle lifestyle.</title>
        <authorList>
            <person name="Murat C."/>
            <person name="Payen T."/>
            <person name="Noel B."/>
            <person name="Kuo A."/>
            <person name="Morin E."/>
            <person name="Chen J."/>
            <person name="Kohler A."/>
            <person name="Krizsan K."/>
            <person name="Balestrini R."/>
            <person name="Da Silva C."/>
            <person name="Montanini B."/>
            <person name="Hainaut M."/>
            <person name="Levati E."/>
            <person name="Barry K.W."/>
            <person name="Belfiori B."/>
            <person name="Cichocki N."/>
            <person name="Clum A."/>
            <person name="Dockter R.B."/>
            <person name="Fauchery L."/>
            <person name="Guy J."/>
            <person name="Iotti M."/>
            <person name="Le Tacon F."/>
            <person name="Lindquist E.A."/>
            <person name="Lipzen A."/>
            <person name="Malagnac F."/>
            <person name="Mello A."/>
            <person name="Molinier V."/>
            <person name="Miyauchi S."/>
            <person name="Poulain J."/>
            <person name="Riccioni C."/>
            <person name="Rubini A."/>
            <person name="Sitrit Y."/>
            <person name="Splivallo R."/>
            <person name="Traeger S."/>
            <person name="Wang M."/>
            <person name="Zifcakova L."/>
            <person name="Wipf D."/>
            <person name="Zambonelli A."/>
            <person name="Paolocci F."/>
            <person name="Nowrousian M."/>
            <person name="Ottonello S."/>
            <person name="Baldrian P."/>
            <person name="Spatafora J.W."/>
            <person name="Henrissat B."/>
            <person name="Nagy L.G."/>
            <person name="Aury J.M."/>
            <person name="Wincker P."/>
            <person name="Grigoriev I.V."/>
            <person name="Bonfante P."/>
            <person name="Martin F.M."/>
        </authorList>
    </citation>
    <scope>NUCLEOTIDE SEQUENCE [LARGE SCALE GENOMIC DNA]</scope>
    <source>
        <strain evidence="2 3">ATCC MYA-4762</strain>
    </source>
</reference>
<name>A0A3N4L4N5_9PEZI</name>
<dbReference type="STRING" id="1051890.A0A3N4L4N5"/>
<sequence>MKMGSCLKGAILKESRNQSGIYRWVNNLNKKCYVGSGIDLAKRLGSYYNKNELNRNSRPIKDALVKYGHKNFTLDILEYCSQPELLEREQLYIDLLSPEYNVLKFAYSMLGFRHSPENLEKFKEKIISPLYPLFLLLYNNKKKILSLVHKGKLVSQETRNRLAVATANYKK</sequence>
<dbReference type="InterPro" id="IPR035901">
    <property type="entry name" value="GIY-YIG_endonuc_sf"/>
</dbReference>
<protein>
    <submittedName>
        <fullName evidence="2">GIY-YIG-domain-containing protein</fullName>
    </submittedName>
</protein>